<feature type="compositionally biased region" description="Acidic residues" evidence="5">
    <location>
        <begin position="211"/>
        <end position="221"/>
    </location>
</feature>
<dbReference type="Gene3D" id="2.40.240.10">
    <property type="entry name" value="Ribosomal Protein L25, Chain P"/>
    <property type="match status" value="1"/>
</dbReference>
<feature type="domain" description="Large ribosomal subunit protein bL25 beta" evidence="7">
    <location>
        <begin position="104"/>
        <end position="186"/>
    </location>
</feature>
<dbReference type="NCBIfam" id="TIGR00731">
    <property type="entry name" value="bL25_bact_ctc"/>
    <property type="match status" value="1"/>
</dbReference>
<evidence type="ECO:0000256" key="5">
    <source>
        <dbReference type="SAM" id="MobiDB-lite"/>
    </source>
</evidence>
<evidence type="ECO:0000259" key="6">
    <source>
        <dbReference type="Pfam" id="PF01386"/>
    </source>
</evidence>
<sequence>MQKITIQGEYRKTAGKGVARQLRMRGKIPAVLYSKGVSKPLTLNPKEVSDVLHSVSGVNTLITLDMTGDEKGQHVAILRDYQKDPLNGALLHADLFELSMTEPLEVKVVIEITGGTPIGVKRDGGVLRTHLRELEVRVLPTNIPDHIQVDVSQLALGETIHIGDLSLDEGIEALGQATQAVVSVASTMSDEQLDALLTTPADTDAEPVAASEDEEPKAEDS</sequence>
<dbReference type="PANTHER" id="PTHR33284:SF1">
    <property type="entry name" value="RIBOSOMAL PROTEIN L25_GLN-TRNA SYNTHETASE, ANTI-CODON-BINDING DOMAIN-CONTAINING PROTEIN"/>
    <property type="match status" value="1"/>
</dbReference>
<dbReference type="InterPro" id="IPR020930">
    <property type="entry name" value="Ribosomal_uL5_bac-type"/>
</dbReference>
<dbReference type="HAMAP" id="MF_01334">
    <property type="entry name" value="Ribosomal_bL25_CTC"/>
    <property type="match status" value="1"/>
</dbReference>
<dbReference type="InterPro" id="IPR029751">
    <property type="entry name" value="Ribosomal_L25_dom"/>
</dbReference>
<feature type="region of interest" description="Disordered" evidence="5">
    <location>
        <begin position="197"/>
        <end position="221"/>
    </location>
</feature>
<reference evidence="8" key="1">
    <citation type="submission" date="2018-06" db="EMBL/GenBank/DDBJ databases">
        <authorList>
            <person name="Zhirakovskaya E."/>
        </authorList>
    </citation>
    <scope>NUCLEOTIDE SEQUENCE</scope>
</reference>
<keyword evidence="3" id="KW-0689">Ribosomal protein</keyword>
<dbReference type="Pfam" id="PF01386">
    <property type="entry name" value="Ribosomal_L25p"/>
    <property type="match status" value="1"/>
</dbReference>
<gene>
    <name evidence="8" type="ORF">MNBD_NITROSPIRAE01-2023</name>
</gene>
<dbReference type="GO" id="GO:0006412">
    <property type="term" value="P:translation"/>
    <property type="evidence" value="ECO:0007669"/>
    <property type="project" value="InterPro"/>
</dbReference>
<dbReference type="GO" id="GO:0003735">
    <property type="term" value="F:structural constituent of ribosome"/>
    <property type="evidence" value="ECO:0007669"/>
    <property type="project" value="InterPro"/>
</dbReference>
<evidence type="ECO:0000256" key="1">
    <source>
        <dbReference type="ARBA" id="ARBA00022730"/>
    </source>
</evidence>
<evidence type="ECO:0000256" key="3">
    <source>
        <dbReference type="ARBA" id="ARBA00022980"/>
    </source>
</evidence>
<dbReference type="Gene3D" id="2.170.120.20">
    <property type="entry name" value="Ribosomal protein L25, beta domain"/>
    <property type="match status" value="1"/>
</dbReference>
<keyword evidence="1" id="KW-0699">rRNA-binding</keyword>
<proteinExistence type="inferred from homology"/>
<dbReference type="InterPro" id="IPR001021">
    <property type="entry name" value="Ribosomal_bL25_long"/>
</dbReference>
<evidence type="ECO:0000256" key="2">
    <source>
        <dbReference type="ARBA" id="ARBA00022884"/>
    </source>
</evidence>
<dbReference type="EMBL" id="UOGF01000063">
    <property type="protein sequence ID" value="VAX30734.1"/>
    <property type="molecule type" value="Genomic_DNA"/>
</dbReference>
<evidence type="ECO:0000259" key="7">
    <source>
        <dbReference type="Pfam" id="PF14693"/>
    </source>
</evidence>
<dbReference type="InterPro" id="IPR011035">
    <property type="entry name" value="Ribosomal_bL25/Gln-tRNA_synth"/>
</dbReference>
<dbReference type="PANTHER" id="PTHR33284">
    <property type="entry name" value="RIBOSOMAL PROTEIN L25/GLN-TRNA SYNTHETASE, ANTI-CODON-BINDING DOMAIN-CONTAINING PROTEIN"/>
    <property type="match status" value="1"/>
</dbReference>
<evidence type="ECO:0000313" key="8">
    <source>
        <dbReference type="EMBL" id="VAX30734.1"/>
    </source>
</evidence>
<dbReference type="SUPFAM" id="SSF50715">
    <property type="entry name" value="Ribosomal protein L25-like"/>
    <property type="match status" value="1"/>
</dbReference>
<dbReference type="InterPro" id="IPR037121">
    <property type="entry name" value="Ribosomal_bL25_C"/>
</dbReference>
<protein>
    <submittedName>
        <fullName evidence="8">Uncharacterized protein</fullName>
    </submittedName>
</protein>
<name>A0A3B1D3J3_9ZZZZ</name>
<dbReference type="InterPro" id="IPR020057">
    <property type="entry name" value="Ribosomal_bL25_b-dom"/>
</dbReference>
<evidence type="ECO:0000256" key="4">
    <source>
        <dbReference type="ARBA" id="ARBA00023274"/>
    </source>
</evidence>
<accession>A0A3B1D3J3</accession>
<dbReference type="CDD" id="cd00495">
    <property type="entry name" value="Ribosomal_L25_TL5_CTC"/>
    <property type="match status" value="1"/>
</dbReference>
<organism evidence="8">
    <name type="scientific">hydrothermal vent metagenome</name>
    <dbReference type="NCBI Taxonomy" id="652676"/>
    <lineage>
        <taxon>unclassified sequences</taxon>
        <taxon>metagenomes</taxon>
        <taxon>ecological metagenomes</taxon>
    </lineage>
</organism>
<dbReference type="GO" id="GO:0022625">
    <property type="term" value="C:cytosolic large ribosomal subunit"/>
    <property type="evidence" value="ECO:0007669"/>
    <property type="project" value="TreeGrafter"/>
</dbReference>
<feature type="domain" description="Large ribosomal subunit protein bL25 L25" evidence="6">
    <location>
        <begin position="6"/>
        <end position="95"/>
    </location>
</feature>
<keyword evidence="2" id="KW-0694">RNA-binding</keyword>
<dbReference type="InterPro" id="IPR020056">
    <property type="entry name" value="Rbsml_bL25/Gln-tRNA_synth_N"/>
</dbReference>
<dbReference type="AlphaFoldDB" id="A0A3B1D3J3"/>
<dbReference type="GO" id="GO:0008097">
    <property type="term" value="F:5S rRNA binding"/>
    <property type="evidence" value="ECO:0007669"/>
    <property type="project" value="InterPro"/>
</dbReference>
<keyword evidence="4" id="KW-0687">Ribonucleoprotein</keyword>
<dbReference type="Pfam" id="PF14693">
    <property type="entry name" value="Ribosomal_TL5_C"/>
    <property type="match status" value="1"/>
</dbReference>